<dbReference type="EMBL" id="KT598248">
    <property type="protein sequence ID" value="ALM62251.2"/>
    <property type="molecule type" value="Genomic_DNA"/>
</dbReference>
<dbReference type="KEGG" id="vg:26281632"/>
<protein>
    <submittedName>
        <fullName evidence="2">Putative capsid protein</fullName>
    </submittedName>
</protein>
<proteinExistence type="predicted"/>
<evidence type="ECO:0000313" key="3">
    <source>
        <dbReference type="Proteomes" id="UP000120119"/>
    </source>
</evidence>
<sequence length="298" mass="33718">MASRRSSKRYVKRKSTGRKKRSYVRSTRKRTYRRKTMTKRSILNTTSKKKRDTMLPWTNMTASSQSGSTTYTTSPAVITGGVSLAPMIIWCATARDMTPNSVPSAPGYIATRTATSCYMKGLSEKIEIQISDGLPWQWRRICFTSKAFVDEVTTTGSFSLFNETSDGQRAINQPTGANRTAVERSLFKGEVNVDWNDQMIAPLDRARFTVMYDKTITIAAGNESGSIRKYNRYHPMNKTLVYNDEERGDTEESAYYSVGSKAGMGDYYVVDIFRPRVGSTTSNQLLFSPNTTLYWHEK</sequence>
<feature type="region of interest" description="Disordered" evidence="1">
    <location>
        <begin position="1"/>
        <end position="32"/>
    </location>
</feature>
<evidence type="ECO:0000256" key="1">
    <source>
        <dbReference type="SAM" id="MobiDB-lite"/>
    </source>
</evidence>
<name>A0A0S1WF81_9VIRU</name>
<organism evidence="2 3">
    <name type="scientific">Soybean associated gemycircularvirus 1</name>
    <dbReference type="NCBI Taxonomy" id="1985413"/>
    <lineage>
        <taxon>Viruses</taxon>
        <taxon>Monodnaviria</taxon>
        <taxon>Shotokuvirae</taxon>
        <taxon>Cressdnaviricota</taxon>
        <taxon>Repensiviricetes</taxon>
        <taxon>Geplafuvirales</taxon>
        <taxon>Genomoviridae</taxon>
        <taxon>Gemycircularvirus</taxon>
        <taxon>Gemycircularvirus soybe1</taxon>
    </lineage>
</organism>
<dbReference type="GeneID" id="26281632"/>
<accession>A0A0S1WF81</accession>
<keyword evidence="3" id="KW-1185">Reference proteome</keyword>
<evidence type="ECO:0000313" key="2">
    <source>
        <dbReference type="EMBL" id="ALM62251.2"/>
    </source>
</evidence>
<reference evidence="2 3" key="1">
    <citation type="journal article" date="2016" name="Virus Res.">
        <title>Novel mycoviruses discovered from metatranscriptomics survey of soybean phyllosphere phytobiomes.</title>
        <authorList>
            <person name="Marzano S.Y."/>
            <person name="Domier L.L."/>
        </authorList>
    </citation>
    <scope>NUCLEOTIDE SEQUENCE [LARGE SCALE GENOMIC DNA]</scope>
    <source>
        <strain evidence="2">SlaGemV1-1</strain>
    </source>
</reference>
<dbReference type="Proteomes" id="UP000120119">
    <property type="component" value="Segment"/>
</dbReference>